<keyword evidence="4" id="KW-0732">Signal</keyword>
<dbReference type="InterPro" id="IPR050373">
    <property type="entry name" value="Fibrinogen_C-term_domain"/>
</dbReference>
<dbReference type="KEGG" id="bspl:114861805"/>
<feature type="compositionally biased region" description="Basic and acidic residues" evidence="3">
    <location>
        <begin position="135"/>
        <end position="149"/>
    </location>
</feature>
<evidence type="ECO:0000256" key="3">
    <source>
        <dbReference type="SAM" id="MobiDB-lite"/>
    </source>
</evidence>
<dbReference type="PROSITE" id="PS51406">
    <property type="entry name" value="FIBRINOGEN_C_2"/>
    <property type="match status" value="1"/>
</dbReference>
<dbReference type="CTD" id="565637"/>
<keyword evidence="6" id="KW-1185">Reference proteome</keyword>
<gene>
    <name evidence="7" type="primary">fgl2a</name>
</gene>
<dbReference type="PANTHER" id="PTHR19143:SF189">
    <property type="entry name" value="FIBROLEUKIN"/>
    <property type="match status" value="1"/>
</dbReference>
<dbReference type="FunCoup" id="A0A6P7NI12">
    <property type="interactions" value="298"/>
</dbReference>
<evidence type="ECO:0000313" key="7">
    <source>
        <dbReference type="RefSeq" id="XP_029017239.1"/>
    </source>
</evidence>
<keyword evidence="1" id="KW-1015">Disulfide bond</keyword>
<dbReference type="RefSeq" id="XP_029017239.1">
    <property type="nucleotide sequence ID" value="XM_029161406.3"/>
</dbReference>
<dbReference type="NCBIfam" id="NF040941">
    <property type="entry name" value="GGGWT_bact"/>
    <property type="match status" value="1"/>
</dbReference>
<dbReference type="InterPro" id="IPR036056">
    <property type="entry name" value="Fibrinogen-like_C"/>
</dbReference>
<dbReference type="GeneID" id="114861805"/>
<dbReference type="CDD" id="cd00087">
    <property type="entry name" value="FReD"/>
    <property type="match status" value="1"/>
</dbReference>
<evidence type="ECO:0000256" key="2">
    <source>
        <dbReference type="SAM" id="Coils"/>
    </source>
</evidence>
<organism evidence="6 7">
    <name type="scientific">Betta splendens</name>
    <name type="common">Siamese fighting fish</name>
    <dbReference type="NCBI Taxonomy" id="158456"/>
    <lineage>
        <taxon>Eukaryota</taxon>
        <taxon>Metazoa</taxon>
        <taxon>Chordata</taxon>
        <taxon>Craniata</taxon>
        <taxon>Vertebrata</taxon>
        <taxon>Euteleostomi</taxon>
        <taxon>Actinopterygii</taxon>
        <taxon>Neopterygii</taxon>
        <taxon>Teleostei</taxon>
        <taxon>Neoteleostei</taxon>
        <taxon>Acanthomorphata</taxon>
        <taxon>Anabantaria</taxon>
        <taxon>Anabantiformes</taxon>
        <taxon>Anabantoidei</taxon>
        <taxon>Osphronemidae</taxon>
        <taxon>Betta</taxon>
    </lineage>
</organism>
<evidence type="ECO:0000256" key="4">
    <source>
        <dbReference type="SAM" id="SignalP"/>
    </source>
</evidence>
<dbReference type="InterPro" id="IPR014716">
    <property type="entry name" value="Fibrinogen_a/b/g_C_1"/>
</dbReference>
<feature type="domain" description="Fibrinogen C-terminal" evidence="5">
    <location>
        <begin position="256"/>
        <end position="489"/>
    </location>
</feature>
<dbReference type="AlphaFoldDB" id="A0A6P7NI12"/>
<dbReference type="SMART" id="SM00186">
    <property type="entry name" value="FBG"/>
    <property type="match status" value="1"/>
</dbReference>
<dbReference type="InterPro" id="IPR002181">
    <property type="entry name" value="Fibrinogen_a/b/g_C_dom"/>
</dbReference>
<dbReference type="OrthoDB" id="6145874at2759"/>
<accession>A0A6P7NI12</accession>
<dbReference type="PROSITE" id="PS00514">
    <property type="entry name" value="FIBRINOGEN_C_1"/>
    <property type="match status" value="1"/>
</dbReference>
<evidence type="ECO:0000259" key="5">
    <source>
        <dbReference type="PROSITE" id="PS51406"/>
    </source>
</evidence>
<reference evidence="7" key="1">
    <citation type="submission" date="2025-08" db="UniProtKB">
        <authorList>
            <consortium name="RefSeq"/>
        </authorList>
    </citation>
    <scope>IDENTIFICATION</scope>
</reference>
<dbReference type="Pfam" id="PF00147">
    <property type="entry name" value="Fibrinogen_C"/>
    <property type="match status" value="1"/>
</dbReference>
<dbReference type="PANTHER" id="PTHR19143">
    <property type="entry name" value="FIBRINOGEN/TENASCIN/ANGIOPOEITIN"/>
    <property type="match status" value="1"/>
</dbReference>
<protein>
    <submittedName>
        <fullName evidence="7">Fibrinogen-like 2a</fullName>
    </submittedName>
</protein>
<dbReference type="SUPFAM" id="SSF56496">
    <property type="entry name" value="Fibrinogen C-terminal domain-like"/>
    <property type="match status" value="1"/>
</dbReference>
<keyword evidence="2" id="KW-0175">Coiled coil</keyword>
<feature type="signal peptide" evidence="4">
    <location>
        <begin position="1"/>
        <end position="24"/>
    </location>
</feature>
<dbReference type="Proteomes" id="UP000515150">
    <property type="component" value="Chromosome 9"/>
</dbReference>
<evidence type="ECO:0000256" key="1">
    <source>
        <dbReference type="ARBA" id="ARBA00023157"/>
    </source>
</evidence>
<dbReference type="InParanoid" id="A0A6P7NI12"/>
<evidence type="ECO:0000313" key="6">
    <source>
        <dbReference type="Proteomes" id="UP000515150"/>
    </source>
</evidence>
<name>A0A6P7NI12_BETSP</name>
<feature type="coiled-coil region" evidence="2">
    <location>
        <begin position="185"/>
        <end position="219"/>
    </location>
</feature>
<dbReference type="GO" id="GO:0005615">
    <property type="term" value="C:extracellular space"/>
    <property type="evidence" value="ECO:0007669"/>
    <property type="project" value="TreeGrafter"/>
</dbReference>
<proteinExistence type="predicted"/>
<dbReference type="Gene3D" id="3.90.215.10">
    <property type="entry name" value="Gamma Fibrinogen, chain A, domain 1"/>
    <property type="match status" value="1"/>
</dbReference>
<dbReference type="InterPro" id="IPR020837">
    <property type="entry name" value="Fibrinogen_CS"/>
</dbReference>
<feature type="chain" id="PRO_5027694745" evidence="4">
    <location>
        <begin position="25"/>
        <end position="492"/>
    </location>
</feature>
<feature type="region of interest" description="Disordered" evidence="3">
    <location>
        <begin position="135"/>
        <end position="175"/>
    </location>
</feature>
<sequence length="492" mass="55577">MRTVVLCLCATLLLAVTLVPCTSGAADFNLHQRWDTRGPHTSGFESGSPTSCPMKLRPLGQCGSSGAEDGEDCLYQVTLPPLTIQLPKQFRLLEKTMKELQSLKEVVNKLKNGCQECCGTRGRVDFEHQQADQIQRDAEGETKVDKKIQEVQVGSSQEERGDTADGTGLWQGSNFGKITPSPATMQEMQVKLNKMSASLRNARTQISALQGRLEGLNLLNMDNVQEVVDRRVENITGMVNKLSSTCTTECAVQNTPQFILAPRDCSDYNVLEVRKSGVYRVTPDARNGTFEVFCDMESYGGGWTVIQQRLDGSVSFNRTWAEYKKGFGNLRGEFWLGNDHIHLLTKAKDMVLRIELEDFEGVREYAKYDQFYVANDFLLYRLSVSGFSGTAGNALSFNKHFNHDQKFFSTPDRDNDMYPSGNCGAYYSSGWWFDACMSANLNGKYYHKRYKGVRNGIFWGTWHNMSTEYYPTNYRQAFKTVKMMIRPKNYAP</sequence>